<name>A0A4Z2FAV4_9TELE</name>
<accession>A0A4Z2FAV4</accession>
<evidence type="ECO:0000313" key="3">
    <source>
        <dbReference type="Proteomes" id="UP000314294"/>
    </source>
</evidence>
<keyword evidence="3" id="KW-1185">Reference proteome</keyword>
<organism evidence="2 3">
    <name type="scientific">Liparis tanakae</name>
    <name type="common">Tanaka's snailfish</name>
    <dbReference type="NCBI Taxonomy" id="230148"/>
    <lineage>
        <taxon>Eukaryota</taxon>
        <taxon>Metazoa</taxon>
        <taxon>Chordata</taxon>
        <taxon>Craniata</taxon>
        <taxon>Vertebrata</taxon>
        <taxon>Euteleostomi</taxon>
        <taxon>Actinopterygii</taxon>
        <taxon>Neopterygii</taxon>
        <taxon>Teleostei</taxon>
        <taxon>Neoteleostei</taxon>
        <taxon>Acanthomorphata</taxon>
        <taxon>Eupercaria</taxon>
        <taxon>Perciformes</taxon>
        <taxon>Cottioidei</taxon>
        <taxon>Cottales</taxon>
        <taxon>Liparidae</taxon>
        <taxon>Liparis</taxon>
    </lineage>
</organism>
<dbReference type="Proteomes" id="UP000314294">
    <property type="component" value="Unassembled WGS sequence"/>
</dbReference>
<evidence type="ECO:0000313" key="2">
    <source>
        <dbReference type="EMBL" id="TNN37512.1"/>
    </source>
</evidence>
<protein>
    <submittedName>
        <fullName evidence="2">Uncharacterized protein</fullName>
    </submittedName>
</protein>
<sequence>MAPQDARTDGQTDDGIERYDIQTSQSQLQNSPPNNAERANPAARETHVAPHPRSAMLSGCGGGGGQMAPWSSRRTHKTGSTYGVRSEPVVIRLKSSLGLDRRDRVPDGNMQTGSAAT</sequence>
<reference evidence="2 3" key="1">
    <citation type="submission" date="2019-03" db="EMBL/GenBank/DDBJ databases">
        <title>First draft genome of Liparis tanakae, snailfish: a comprehensive survey of snailfish specific genes.</title>
        <authorList>
            <person name="Kim W."/>
            <person name="Song I."/>
            <person name="Jeong J.-H."/>
            <person name="Kim D."/>
            <person name="Kim S."/>
            <person name="Ryu S."/>
            <person name="Song J.Y."/>
            <person name="Lee S.K."/>
        </authorList>
    </citation>
    <scope>NUCLEOTIDE SEQUENCE [LARGE SCALE GENOMIC DNA]</scope>
    <source>
        <tissue evidence="2">Muscle</tissue>
    </source>
</reference>
<feature type="region of interest" description="Disordered" evidence="1">
    <location>
        <begin position="1"/>
        <end position="117"/>
    </location>
</feature>
<dbReference type="EMBL" id="SRLO01001477">
    <property type="protein sequence ID" value="TNN37512.1"/>
    <property type="molecule type" value="Genomic_DNA"/>
</dbReference>
<feature type="compositionally biased region" description="Basic and acidic residues" evidence="1">
    <location>
        <begin position="1"/>
        <end position="20"/>
    </location>
</feature>
<proteinExistence type="predicted"/>
<gene>
    <name evidence="2" type="ORF">EYF80_052320</name>
</gene>
<feature type="compositionally biased region" description="Low complexity" evidence="1">
    <location>
        <begin position="32"/>
        <end position="43"/>
    </location>
</feature>
<dbReference type="AlphaFoldDB" id="A0A4Z2FAV4"/>
<feature type="compositionally biased region" description="Polar residues" evidence="1">
    <location>
        <begin position="21"/>
        <end position="31"/>
    </location>
</feature>
<comment type="caution">
    <text evidence="2">The sequence shown here is derived from an EMBL/GenBank/DDBJ whole genome shotgun (WGS) entry which is preliminary data.</text>
</comment>
<evidence type="ECO:0000256" key="1">
    <source>
        <dbReference type="SAM" id="MobiDB-lite"/>
    </source>
</evidence>